<evidence type="ECO:0000259" key="4">
    <source>
        <dbReference type="PROSITE" id="PS50175"/>
    </source>
</evidence>
<dbReference type="PROSITE" id="PS50175">
    <property type="entry name" value="ASP_PROT_RETROV"/>
    <property type="match status" value="1"/>
</dbReference>
<proteinExistence type="predicted"/>
<dbReference type="GO" id="GO:0004190">
    <property type="term" value="F:aspartic-type endopeptidase activity"/>
    <property type="evidence" value="ECO:0007669"/>
    <property type="project" value="InterPro"/>
</dbReference>
<sequence length="698" mass="76828">MWCVRSDGLECEYDGRNELGDPEEDRRAVASMAAGTRRIAESHSKMMKLSPGERMGWWSAQKFDRRVRMRALVLGAVSDVRTKVLLDTGANVSAVSESFARRHHWKRRTNSDRQIDVQGIEKKKVLTSSRATVKVTLGWQVVYEFEVWIMPHHAGVDLILGIDFMIPAGIRLDLYNSTARLPDEVEIPLVKSRSAWLTEPTYGDRVTECRTKDWIPTVAHSSRGKPTRVLLTNVSGKPVWCPAHFPVILGAPHGELPPDDGYVRLNSAKYSDWQVLAYEAAMDKDLLKREQQLYTDWLARQPPAVERRQYAVPKDVMKQSPRRVDNGEAELTCAQQHELLGRAAAASAESASDRTEAAVTSTKSARDGLHKSKTTESTAVDSVHYEPAESAGDDPASSVQAVATSCELTDCDVVEPAAAARTDAAEWDDGPNAGAAHQSRLGVTILGAKSPDQASEREHLSRVDFARHETAELKEALRNARELSAELSADSEEGSSVREAIDSLLRDEIEVSDVALADDPEEDLRLRFVAAMAMCEDESITAVDNSATDPAEFECSANEIDLEDYAHELAFLPDLTDSASTVLDYGGSNVVCSAHTPSQREKLVKALKAQEGIMIASGNALQPPAYGVICDIDVQGHKPIKQRARRVPLKHLKKRTASTSDCALTTKWLTLSRSSWSTPCRWSMPSSLSWRATCGSAR</sequence>
<dbReference type="Pfam" id="PF13650">
    <property type="entry name" value="Asp_protease_2"/>
    <property type="match status" value="1"/>
</dbReference>
<keyword evidence="6" id="KW-1185">Reference proteome</keyword>
<dbReference type="Proteomes" id="UP001165121">
    <property type="component" value="Unassembled WGS sequence"/>
</dbReference>
<reference evidence="5" key="1">
    <citation type="submission" date="2023-04" db="EMBL/GenBank/DDBJ databases">
        <title>Phytophthora fragariaefolia NBRC 109709.</title>
        <authorList>
            <person name="Ichikawa N."/>
            <person name="Sato H."/>
            <person name="Tonouchi N."/>
        </authorList>
    </citation>
    <scope>NUCLEOTIDE SEQUENCE</scope>
    <source>
        <strain evidence="5">NBRC 109709</strain>
    </source>
</reference>
<evidence type="ECO:0000256" key="3">
    <source>
        <dbReference type="SAM" id="MobiDB-lite"/>
    </source>
</evidence>
<dbReference type="AlphaFoldDB" id="A0A9W6Y7C9"/>
<name>A0A9W6Y7C9_9STRA</name>
<organism evidence="5 6">
    <name type="scientific">Phytophthora fragariaefolia</name>
    <dbReference type="NCBI Taxonomy" id="1490495"/>
    <lineage>
        <taxon>Eukaryota</taxon>
        <taxon>Sar</taxon>
        <taxon>Stramenopiles</taxon>
        <taxon>Oomycota</taxon>
        <taxon>Peronosporomycetes</taxon>
        <taxon>Peronosporales</taxon>
        <taxon>Peronosporaceae</taxon>
        <taxon>Phytophthora</taxon>
    </lineage>
</organism>
<dbReference type="OrthoDB" id="1047367at2759"/>
<dbReference type="Gene3D" id="2.40.70.10">
    <property type="entry name" value="Acid Proteases"/>
    <property type="match status" value="1"/>
</dbReference>
<evidence type="ECO:0000256" key="1">
    <source>
        <dbReference type="ARBA" id="ARBA00022801"/>
    </source>
</evidence>
<dbReference type="InterPro" id="IPR001995">
    <property type="entry name" value="Peptidase_A2_cat"/>
</dbReference>
<feature type="coiled-coil region" evidence="2">
    <location>
        <begin position="463"/>
        <end position="493"/>
    </location>
</feature>
<dbReference type="CDD" id="cd00303">
    <property type="entry name" value="retropepsin_like"/>
    <property type="match status" value="1"/>
</dbReference>
<gene>
    <name evidence="5" type="ORF">Pfra01_002496500</name>
</gene>
<dbReference type="GO" id="GO:0006508">
    <property type="term" value="P:proteolysis"/>
    <property type="evidence" value="ECO:0007669"/>
    <property type="project" value="InterPro"/>
</dbReference>
<keyword evidence="2" id="KW-0175">Coiled coil</keyword>
<feature type="region of interest" description="Disordered" evidence="3">
    <location>
        <begin position="344"/>
        <end position="398"/>
    </location>
</feature>
<feature type="compositionally biased region" description="Basic and acidic residues" evidence="3">
    <location>
        <begin position="364"/>
        <end position="374"/>
    </location>
</feature>
<dbReference type="EMBL" id="BSXT01004540">
    <property type="protein sequence ID" value="GMF58172.1"/>
    <property type="molecule type" value="Genomic_DNA"/>
</dbReference>
<comment type="caution">
    <text evidence="5">The sequence shown here is derived from an EMBL/GenBank/DDBJ whole genome shotgun (WGS) entry which is preliminary data.</text>
</comment>
<dbReference type="SUPFAM" id="SSF50630">
    <property type="entry name" value="Acid proteases"/>
    <property type="match status" value="1"/>
</dbReference>
<dbReference type="InterPro" id="IPR001969">
    <property type="entry name" value="Aspartic_peptidase_AS"/>
</dbReference>
<protein>
    <submittedName>
        <fullName evidence="5">Unnamed protein product</fullName>
    </submittedName>
</protein>
<dbReference type="PROSITE" id="PS00141">
    <property type="entry name" value="ASP_PROTEASE"/>
    <property type="match status" value="1"/>
</dbReference>
<keyword evidence="1" id="KW-0378">Hydrolase</keyword>
<evidence type="ECO:0000256" key="2">
    <source>
        <dbReference type="SAM" id="Coils"/>
    </source>
</evidence>
<dbReference type="InterPro" id="IPR021109">
    <property type="entry name" value="Peptidase_aspartic_dom_sf"/>
</dbReference>
<evidence type="ECO:0000313" key="6">
    <source>
        <dbReference type="Proteomes" id="UP001165121"/>
    </source>
</evidence>
<evidence type="ECO:0000313" key="5">
    <source>
        <dbReference type="EMBL" id="GMF58172.1"/>
    </source>
</evidence>
<accession>A0A9W6Y7C9</accession>
<feature type="domain" description="Peptidase A2" evidence="4">
    <location>
        <begin position="82"/>
        <end position="120"/>
    </location>
</feature>